<keyword evidence="6" id="KW-1185">Reference proteome</keyword>
<feature type="non-terminal residue" evidence="5">
    <location>
        <position position="106"/>
    </location>
</feature>
<protein>
    <submittedName>
        <fullName evidence="5">HVM54 protein</fullName>
    </submittedName>
</protein>
<feature type="non-terminal residue" evidence="5">
    <location>
        <position position="1"/>
    </location>
</feature>
<dbReference type="AlphaFoldDB" id="A0A7L3WNF7"/>
<dbReference type="SUPFAM" id="SSF48726">
    <property type="entry name" value="Immunoglobulin"/>
    <property type="match status" value="1"/>
</dbReference>
<proteinExistence type="predicted"/>
<evidence type="ECO:0000313" key="6">
    <source>
        <dbReference type="Proteomes" id="UP000518911"/>
    </source>
</evidence>
<dbReference type="GO" id="GO:0019814">
    <property type="term" value="C:immunoglobulin complex"/>
    <property type="evidence" value="ECO:0007669"/>
    <property type="project" value="UniProtKB-KW"/>
</dbReference>
<feature type="domain" description="Ig-like" evidence="4">
    <location>
        <begin position="19"/>
        <end position="106"/>
    </location>
</feature>
<dbReference type="InterPro" id="IPR050199">
    <property type="entry name" value="IgHV"/>
</dbReference>
<gene>
    <name evidence="5" type="primary">Hvm54</name>
    <name evidence="5" type="ORF">ATLROG_R02707</name>
</gene>
<keyword evidence="2" id="KW-1064">Adaptive immunity</keyword>
<dbReference type="EMBL" id="VZUJ01086420">
    <property type="protein sequence ID" value="NXV78282.1"/>
    <property type="molecule type" value="Genomic_DNA"/>
</dbReference>
<dbReference type="Gene3D" id="2.60.40.10">
    <property type="entry name" value="Immunoglobulins"/>
    <property type="match status" value="1"/>
</dbReference>
<dbReference type="Pfam" id="PF07686">
    <property type="entry name" value="V-set"/>
    <property type="match status" value="1"/>
</dbReference>
<dbReference type="SMART" id="SM00406">
    <property type="entry name" value="IGv"/>
    <property type="match status" value="1"/>
</dbReference>
<evidence type="ECO:0000256" key="1">
    <source>
        <dbReference type="ARBA" id="ARBA00022859"/>
    </source>
</evidence>
<evidence type="ECO:0000313" key="5">
    <source>
        <dbReference type="EMBL" id="NXV78282.1"/>
    </source>
</evidence>
<dbReference type="GO" id="GO:0005576">
    <property type="term" value="C:extracellular region"/>
    <property type="evidence" value="ECO:0007669"/>
    <property type="project" value="UniProtKB-ARBA"/>
</dbReference>
<keyword evidence="3" id="KW-1280">Immunoglobulin</keyword>
<name>A0A7L3WNF7_9GRUI</name>
<comment type="caution">
    <text evidence="5">The sequence shown here is derived from an EMBL/GenBank/DDBJ whole genome shotgun (WGS) entry which is preliminary data.</text>
</comment>
<dbReference type="InterPro" id="IPR036179">
    <property type="entry name" value="Ig-like_dom_sf"/>
</dbReference>
<evidence type="ECO:0000256" key="3">
    <source>
        <dbReference type="ARBA" id="ARBA00043265"/>
    </source>
</evidence>
<keyword evidence="1" id="KW-0391">Immunity</keyword>
<reference evidence="5 6" key="1">
    <citation type="submission" date="2019-09" db="EMBL/GenBank/DDBJ databases">
        <title>Bird 10,000 Genomes (B10K) Project - Family phase.</title>
        <authorList>
            <person name="Zhang G."/>
        </authorList>
    </citation>
    <scope>NUCLEOTIDE SEQUENCE [LARGE SCALE GENOMIC DNA]</scope>
    <source>
        <strain evidence="5">OUT-0055</strain>
        <tissue evidence="5">Blood</tissue>
    </source>
</reference>
<dbReference type="GO" id="GO:0002250">
    <property type="term" value="P:adaptive immune response"/>
    <property type="evidence" value="ECO:0007669"/>
    <property type="project" value="UniProtKB-KW"/>
</dbReference>
<sequence>GLWAQQRLVESGGGLRALGKNVTLSCHGSGFIFENYDVLWYRRASSDQFEWVSYIDNGQGTMKNYATAVQGRATVSRDNSQSKSFLELQDLRPQDSARYFCAIRTQ</sequence>
<evidence type="ECO:0000259" key="4">
    <source>
        <dbReference type="PROSITE" id="PS50835"/>
    </source>
</evidence>
<dbReference type="PROSITE" id="PS50835">
    <property type="entry name" value="IG_LIKE"/>
    <property type="match status" value="1"/>
</dbReference>
<evidence type="ECO:0000256" key="2">
    <source>
        <dbReference type="ARBA" id="ARBA00023130"/>
    </source>
</evidence>
<dbReference type="InterPro" id="IPR013106">
    <property type="entry name" value="Ig_V-set"/>
</dbReference>
<dbReference type="OrthoDB" id="9426090at2759"/>
<dbReference type="PANTHER" id="PTHR23266">
    <property type="entry name" value="IMMUNOGLOBULIN HEAVY CHAIN"/>
    <property type="match status" value="1"/>
</dbReference>
<dbReference type="InterPro" id="IPR013783">
    <property type="entry name" value="Ig-like_fold"/>
</dbReference>
<accession>A0A7L3WNF7</accession>
<dbReference type="Proteomes" id="UP000518911">
    <property type="component" value="Unassembled WGS sequence"/>
</dbReference>
<organism evidence="5 6">
    <name type="scientific">Atlantisia rogersi</name>
    <name type="common">Inaccessible Island rail</name>
    <dbReference type="NCBI Taxonomy" id="2478892"/>
    <lineage>
        <taxon>Eukaryota</taxon>
        <taxon>Metazoa</taxon>
        <taxon>Chordata</taxon>
        <taxon>Craniata</taxon>
        <taxon>Vertebrata</taxon>
        <taxon>Euteleostomi</taxon>
        <taxon>Archelosauria</taxon>
        <taxon>Archosauria</taxon>
        <taxon>Dinosauria</taxon>
        <taxon>Saurischia</taxon>
        <taxon>Theropoda</taxon>
        <taxon>Coelurosauria</taxon>
        <taxon>Aves</taxon>
        <taxon>Neognathae</taxon>
        <taxon>Neoaves</taxon>
        <taxon>Gruiformes</taxon>
        <taxon>Rallidae</taxon>
        <taxon>Atlantisia</taxon>
    </lineage>
</organism>
<dbReference type="InterPro" id="IPR007110">
    <property type="entry name" value="Ig-like_dom"/>
</dbReference>